<comment type="similarity">
    <text evidence="1 4">Belongs to the prolyl-tRNA editing family. YbaK/EbsC subfamily.</text>
</comment>
<dbReference type="PANTHER" id="PTHR30411:SF0">
    <property type="entry name" value="CYS-TRNA(PRO)_CYS-TRNA(CYS) DEACYLASE YBAK"/>
    <property type="match status" value="1"/>
</dbReference>
<keyword evidence="2 4" id="KW-0648">Protein biosynthesis</keyword>
<dbReference type="GO" id="GO:0006412">
    <property type="term" value="P:translation"/>
    <property type="evidence" value="ECO:0007669"/>
    <property type="project" value="UniProtKB-KW"/>
</dbReference>
<dbReference type="NCBIfam" id="TIGR00011">
    <property type="entry name" value="YbaK_EbsC"/>
    <property type="match status" value="1"/>
</dbReference>
<dbReference type="InterPro" id="IPR004369">
    <property type="entry name" value="Prolyl-tRNA_editing_YbaK/EbsC"/>
</dbReference>
<sequence length="157" mass="16618">MTPAVQLLKKQKIDFELHQFEVTDDSEGYGVGAAKALGVEPDRVFKTLLVSFNGDPKRLGVCILPVSHTLNLKKAAKAHGQKSAEMADPVIAEKATGYVVGGISPLGQKKRLPMVLDQSADGFERILVSGGKRGLDLELAPGDLVSLTGARLGDLVA</sequence>
<keyword evidence="7" id="KW-1185">Reference proteome</keyword>
<keyword evidence="3 4" id="KW-0456">Lyase</keyword>
<dbReference type="RefSeq" id="WP_189608558.1">
    <property type="nucleotide sequence ID" value="NZ_BMXR01000005.1"/>
</dbReference>
<dbReference type="InterPro" id="IPR007214">
    <property type="entry name" value="YbaK/aa-tRNA-synth-assoc-dom"/>
</dbReference>
<feature type="domain" description="YbaK/aminoacyl-tRNA synthetase-associated" evidence="5">
    <location>
        <begin position="33"/>
        <end position="145"/>
    </location>
</feature>
<dbReference type="EC" id="4.2.-.-" evidence="4"/>
<gene>
    <name evidence="6" type="primary">ybaK</name>
    <name evidence="6" type="ORF">GCM10007392_21580</name>
</gene>
<dbReference type="GO" id="GO:0002161">
    <property type="term" value="F:aminoacyl-tRNA deacylase activity"/>
    <property type="evidence" value="ECO:0007669"/>
    <property type="project" value="InterPro"/>
</dbReference>
<dbReference type="GO" id="GO:0016829">
    <property type="term" value="F:lyase activity"/>
    <property type="evidence" value="ECO:0007669"/>
    <property type="project" value="UniProtKB-KW"/>
</dbReference>
<dbReference type="Proteomes" id="UP000626148">
    <property type="component" value="Unassembled WGS sequence"/>
</dbReference>
<dbReference type="Gene3D" id="3.90.960.10">
    <property type="entry name" value="YbaK/aminoacyl-tRNA synthetase-associated domain"/>
    <property type="match status" value="1"/>
</dbReference>
<dbReference type="EMBL" id="BMXR01000005">
    <property type="protein sequence ID" value="GGX53951.1"/>
    <property type="molecule type" value="Genomic_DNA"/>
</dbReference>
<accession>A0A918K7Q0</accession>
<evidence type="ECO:0000256" key="4">
    <source>
        <dbReference type="PIRNR" id="PIRNR006181"/>
    </source>
</evidence>
<protein>
    <recommendedName>
        <fullName evidence="4">Cys-tRNA(Pro)/Cys-tRNA(Cys) deacylase</fullName>
        <ecNumber evidence="4">4.2.-.-</ecNumber>
    </recommendedName>
</protein>
<reference evidence="6" key="2">
    <citation type="submission" date="2020-09" db="EMBL/GenBank/DDBJ databases">
        <authorList>
            <person name="Sun Q."/>
            <person name="Kim S."/>
        </authorList>
    </citation>
    <scope>NUCLEOTIDE SEQUENCE</scope>
    <source>
        <strain evidence="6">KCTC 22169</strain>
    </source>
</reference>
<evidence type="ECO:0000259" key="5">
    <source>
        <dbReference type="Pfam" id="PF04073"/>
    </source>
</evidence>
<evidence type="ECO:0000256" key="1">
    <source>
        <dbReference type="ARBA" id="ARBA00009798"/>
    </source>
</evidence>
<dbReference type="SUPFAM" id="SSF55826">
    <property type="entry name" value="YbaK/ProRS associated domain"/>
    <property type="match status" value="1"/>
</dbReference>
<dbReference type="InterPro" id="IPR036754">
    <property type="entry name" value="YbaK/aa-tRNA-synt-asso_dom_sf"/>
</dbReference>
<evidence type="ECO:0000313" key="6">
    <source>
        <dbReference type="EMBL" id="GGX53951.1"/>
    </source>
</evidence>
<dbReference type="PANTHER" id="PTHR30411">
    <property type="entry name" value="CYTOPLASMIC PROTEIN"/>
    <property type="match status" value="1"/>
</dbReference>
<evidence type="ECO:0000313" key="7">
    <source>
        <dbReference type="Proteomes" id="UP000626148"/>
    </source>
</evidence>
<dbReference type="PIRSF" id="PIRSF006181">
    <property type="entry name" value="EbsC_YbaK"/>
    <property type="match status" value="1"/>
</dbReference>
<comment type="caution">
    <text evidence="6">The sequence shown here is derived from an EMBL/GenBank/DDBJ whole genome shotgun (WGS) entry which is preliminary data.</text>
</comment>
<evidence type="ECO:0000256" key="2">
    <source>
        <dbReference type="ARBA" id="ARBA00022917"/>
    </source>
</evidence>
<evidence type="ECO:0000256" key="3">
    <source>
        <dbReference type="ARBA" id="ARBA00023239"/>
    </source>
</evidence>
<dbReference type="Pfam" id="PF04073">
    <property type="entry name" value="tRNA_edit"/>
    <property type="match status" value="1"/>
</dbReference>
<proteinExistence type="inferred from homology"/>
<organism evidence="6 7">
    <name type="scientific">Saccharospirillum salsuginis</name>
    <dbReference type="NCBI Taxonomy" id="418750"/>
    <lineage>
        <taxon>Bacteria</taxon>
        <taxon>Pseudomonadati</taxon>
        <taxon>Pseudomonadota</taxon>
        <taxon>Gammaproteobacteria</taxon>
        <taxon>Oceanospirillales</taxon>
        <taxon>Saccharospirillaceae</taxon>
        <taxon>Saccharospirillum</taxon>
    </lineage>
</organism>
<reference evidence="6" key="1">
    <citation type="journal article" date="2014" name="Int. J. Syst. Evol. Microbiol.">
        <title>Complete genome sequence of Corynebacterium casei LMG S-19264T (=DSM 44701T), isolated from a smear-ripened cheese.</title>
        <authorList>
            <consortium name="US DOE Joint Genome Institute (JGI-PGF)"/>
            <person name="Walter F."/>
            <person name="Albersmeier A."/>
            <person name="Kalinowski J."/>
            <person name="Ruckert C."/>
        </authorList>
    </citation>
    <scope>NUCLEOTIDE SEQUENCE</scope>
    <source>
        <strain evidence="6">KCTC 22169</strain>
    </source>
</reference>
<dbReference type="CDD" id="cd00002">
    <property type="entry name" value="YbaK_deacylase"/>
    <property type="match status" value="1"/>
</dbReference>
<dbReference type="AlphaFoldDB" id="A0A918K7Q0"/>
<name>A0A918K7Q0_9GAMM</name>